<dbReference type="OrthoDB" id="5791600at2759"/>
<evidence type="ECO:0000259" key="1">
    <source>
        <dbReference type="Pfam" id="PF00188"/>
    </source>
</evidence>
<dbReference type="Pfam" id="PF00188">
    <property type="entry name" value="CAP"/>
    <property type="match status" value="1"/>
</dbReference>
<dbReference type="InterPro" id="IPR001283">
    <property type="entry name" value="CRISP-related"/>
</dbReference>
<sequence>MRLVGLNGPSRRAPEIELYKTGLGCKSWMDCTLYNDSVCNLNTKLCDLHSGNEIHDFFLTFLASNGTIDIPNLDENSTTLLSNNSHGSIVDSDINNDVKAKVGRNLKFLAKAVRLQRCLRENGVVNWKNWRNSMQIPTQIPVQCRENIIFMCHSKRVEILLRLEPPKDPLQPEVKIFSNTTNKMELDSCKTQIIYICICLKCNDFLLDRWFDEALGFWTNETKESYELAQILYGKTLLIGCGIRKCPRTEVLVVCQYWPKAIPGSLYRQGSSCETKDCCNTYNQSSCRSEIGLCQIPSDFAFPDPLHAVKLQATHITATRLPTDDCIGTKLPSTYPFQFKKKHKEYRKNASGIISLRNFEHYEEEFLFQLDWNCELEKKAQTEAEKCAEPPRDAKYKYHRTIIHNFEFGDLTKFLDRKIDNAISRWWGNVVNNDNVDVITTEMGCGIATCVDESLQMVLDIVCHYWPISDPNELYSYAISCARNRDCNSLPNSFCDTDLEICVEAEHKAKFSVSNYRRK</sequence>
<dbReference type="Gene3D" id="3.40.33.10">
    <property type="entry name" value="CAP"/>
    <property type="match status" value="2"/>
</dbReference>
<dbReference type="EMBL" id="UYYG01000024">
    <property type="protein sequence ID" value="VDN51570.1"/>
    <property type="molecule type" value="Genomic_DNA"/>
</dbReference>
<keyword evidence="4" id="KW-1185">Reference proteome</keyword>
<protein>
    <submittedName>
        <fullName evidence="5">SCP domain-containing protein</fullName>
    </submittedName>
</protein>
<proteinExistence type="predicted"/>
<dbReference type="PANTHER" id="PTHR10334">
    <property type="entry name" value="CYSTEINE-RICH SECRETORY PROTEIN-RELATED"/>
    <property type="match status" value="1"/>
</dbReference>
<reference evidence="5" key="1">
    <citation type="submission" date="2017-02" db="UniProtKB">
        <authorList>
            <consortium name="WormBaseParasite"/>
        </authorList>
    </citation>
    <scope>IDENTIFICATION</scope>
</reference>
<dbReference type="Proteomes" id="UP000274756">
    <property type="component" value="Unassembled WGS sequence"/>
</dbReference>
<dbReference type="SUPFAM" id="SSF55797">
    <property type="entry name" value="PR-1-like"/>
    <property type="match status" value="2"/>
</dbReference>
<dbReference type="WBParaSite" id="DME_0000696401-mRNA-1">
    <property type="protein sequence ID" value="DME_0000696401-mRNA-1"/>
    <property type="gene ID" value="DME_0000696401"/>
</dbReference>
<dbReference type="InterPro" id="IPR014044">
    <property type="entry name" value="CAP_dom"/>
</dbReference>
<accession>A0A0N4UHD9</accession>
<organism evidence="3 5">
    <name type="scientific">Dracunculus medinensis</name>
    <name type="common">Guinea worm</name>
    <dbReference type="NCBI Taxonomy" id="318479"/>
    <lineage>
        <taxon>Eukaryota</taxon>
        <taxon>Metazoa</taxon>
        <taxon>Ecdysozoa</taxon>
        <taxon>Nematoda</taxon>
        <taxon>Chromadorea</taxon>
        <taxon>Rhabditida</taxon>
        <taxon>Spirurina</taxon>
        <taxon>Dracunculoidea</taxon>
        <taxon>Dracunculidae</taxon>
        <taxon>Dracunculus</taxon>
    </lineage>
</organism>
<name>A0A0N4UHD9_DRAME</name>
<evidence type="ECO:0000313" key="2">
    <source>
        <dbReference type="EMBL" id="VDN51570.1"/>
    </source>
</evidence>
<evidence type="ECO:0000313" key="5">
    <source>
        <dbReference type="WBParaSite" id="DME_0000696401-mRNA-1"/>
    </source>
</evidence>
<dbReference type="InterPro" id="IPR035940">
    <property type="entry name" value="CAP_sf"/>
</dbReference>
<dbReference type="Proteomes" id="UP000038040">
    <property type="component" value="Unplaced"/>
</dbReference>
<evidence type="ECO:0000313" key="3">
    <source>
        <dbReference type="Proteomes" id="UP000038040"/>
    </source>
</evidence>
<dbReference type="AlphaFoldDB" id="A0A0N4UHD9"/>
<gene>
    <name evidence="2" type="ORF">DME_LOCUS1543</name>
</gene>
<evidence type="ECO:0000313" key="4">
    <source>
        <dbReference type="Proteomes" id="UP000274756"/>
    </source>
</evidence>
<feature type="domain" description="SCP" evidence="1">
    <location>
        <begin position="369"/>
        <end position="459"/>
    </location>
</feature>
<reference evidence="2 4" key="2">
    <citation type="submission" date="2018-11" db="EMBL/GenBank/DDBJ databases">
        <authorList>
            <consortium name="Pathogen Informatics"/>
        </authorList>
    </citation>
    <scope>NUCLEOTIDE SEQUENCE [LARGE SCALE GENOMIC DNA]</scope>
</reference>
<dbReference type="STRING" id="318479.A0A0N4UHD9"/>